<dbReference type="PROSITE" id="PS00636">
    <property type="entry name" value="DNAJ_1"/>
    <property type="match status" value="1"/>
</dbReference>
<organism evidence="2">
    <name type="scientific">Lichtheimia ramosa</name>
    <dbReference type="NCBI Taxonomy" id="688394"/>
    <lineage>
        <taxon>Eukaryota</taxon>
        <taxon>Fungi</taxon>
        <taxon>Fungi incertae sedis</taxon>
        <taxon>Mucoromycota</taxon>
        <taxon>Mucoromycotina</taxon>
        <taxon>Mucoromycetes</taxon>
        <taxon>Mucorales</taxon>
        <taxon>Lichtheimiaceae</taxon>
        <taxon>Lichtheimia</taxon>
    </lineage>
</organism>
<feature type="domain" description="J" evidence="1">
    <location>
        <begin position="15"/>
        <end position="79"/>
    </location>
</feature>
<dbReference type="Gene3D" id="1.10.287.110">
    <property type="entry name" value="DnaJ domain"/>
    <property type="match status" value="1"/>
</dbReference>
<dbReference type="CDD" id="cd06257">
    <property type="entry name" value="DnaJ"/>
    <property type="match status" value="1"/>
</dbReference>
<evidence type="ECO:0000313" key="2">
    <source>
        <dbReference type="EMBL" id="CDS04871.1"/>
    </source>
</evidence>
<dbReference type="InterPro" id="IPR018253">
    <property type="entry name" value="DnaJ_domain_CS"/>
</dbReference>
<evidence type="ECO:0000259" key="1">
    <source>
        <dbReference type="PROSITE" id="PS50076"/>
    </source>
</evidence>
<dbReference type="EMBL" id="LK023315">
    <property type="protein sequence ID" value="CDS04871.1"/>
    <property type="molecule type" value="Genomic_DNA"/>
</dbReference>
<gene>
    <name evidence="2" type="ORF">LRAMOSA07401</name>
</gene>
<accession>A0A077WAS7</accession>
<protein>
    <recommendedName>
        <fullName evidence="1">J domain-containing protein</fullName>
    </recommendedName>
</protein>
<dbReference type="Pfam" id="PF14308">
    <property type="entry name" value="DnaJ-X"/>
    <property type="match status" value="1"/>
</dbReference>
<name>A0A077WAS7_9FUNG</name>
<dbReference type="SMART" id="SM00271">
    <property type="entry name" value="DnaJ"/>
    <property type="match status" value="1"/>
</dbReference>
<dbReference type="PANTHER" id="PTHR44924">
    <property type="entry name" value="DNAJ SUBFAMILY A MEMBER 2"/>
    <property type="match status" value="1"/>
</dbReference>
<dbReference type="PROSITE" id="PS50076">
    <property type="entry name" value="DNAJ_2"/>
    <property type="match status" value="1"/>
</dbReference>
<dbReference type="PANTHER" id="PTHR44924:SF1">
    <property type="entry name" value="DNAJ SUBFAMILY A MEMBER 2"/>
    <property type="match status" value="1"/>
</dbReference>
<dbReference type="SUPFAM" id="SSF46565">
    <property type="entry name" value="Chaperone J-domain"/>
    <property type="match status" value="1"/>
</dbReference>
<dbReference type="PRINTS" id="PR00625">
    <property type="entry name" value="JDOMAIN"/>
</dbReference>
<proteinExistence type="predicted"/>
<dbReference type="InterPro" id="IPR001623">
    <property type="entry name" value="DnaJ_domain"/>
</dbReference>
<dbReference type="Pfam" id="PF00226">
    <property type="entry name" value="DnaJ"/>
    <property type="match status" value="1"/>
</dbReference>
<reference evidence="2" key="1">
    <citation type="journal article" date="2014" name="Genome Announc.">
        <title>De novo whole-genome sequence and genome annotation of Lichtheimia ramosa.</title>
        <authorList>
            <person name="Linde J."/>
            <person name="Schwartze V."/>
            <person name="Binder U."/>
            <person name="Lass-Florl C."/>
            <person name="Voigt K."/>
            <person name="Horn F."/>
        </authorList>
    </citation>
    <scope>NUCLEOTIDE SEQUENCE</scope>
    <source>
        <strain evidence="2">JMRC FSU:6197</strain>
    </source>
</reference>
<dbReference type="AlphaFoldDB" id="A0A077WAS7"/>
<sequence length="334" mass="38388">MADNTDTFPHPIDTTYYDILKIPVDATRMQVKGAYKKLAVFYHPDKNKAPDAEEKFKQISEAYQVLWDPELRRLYNKYGRTKEIANANFPDPRDFFTKGFAGTEQFKDFIGDLSYAEVMAKQESQNLDLLLERQRKREERLAKIMVDRLALYANSNQHPVPQDTLYTFQQQIASEVDKIRHMGLPILHCIGPIYSSKAKAYLGISGGEWPWIYHAAVDKVSMMCDLWTTVSQATTTKSTTDRLNNMDQDDVLTAKQRELLEDAACAQAYEALWGSSLFEIRSTVRRVCDMVLYDESVDKQTRYKRAEALRIVGHMLESAEEHVSLLESLTKSSK</sequence>
<dbReference type="InterPro" id="IPR036869">
    <property type="entry name" value="J_dom_sf"/>
</dbReference>
<dbReference type="InterPro" id="IPR026894">
    <property type="entry name" value="DnaJ_X"/>
</dbReference>
<dbReference type="OrthoDB" id="552049at2759"/>